<dbReference type="InterPro" id="IPR013249">
    <property type="entry name" value="RNA_pol_sigma70_r4_t2"/>
</dbReference>
<dbReference type="SUPFAM" id="SSF88946">
    <property type="entry name" value="Sigma2 domain of RNA polymerase sigma factors"/>
    <property type="match status" value="1"/>
</dbReference>
<dbReference type="PANTHER" id="PTHR43133:SF46">
    <property type="entry name" value="RNA POLYMERASE SIGMA-70 FACTOR ECF SUBFAMILY"/>
    <property type="match status" value="1"/>
</dbReference>
<dbReference type="InterPro" id="IPR014284">
    <property type="entry name" value="RNA_pol_sigma-70_dom"/>
</dbReference>
<evidence type="ECO:0000256" key="5">
    <source>
        <dbReference type="SAM" id="MobiDB-lite"/>
    </source>
</evidence>
<dbReference type="SUPFAM" id="SSF88659">
    <property type="entry name" value="Sigma3 and sigma4 domains of RNA polymerase sigma factors"/>
    <property type="match status" value="1"/>
</dbReference>
<organism evidence="7 8">
    <name type="scientific">Echinicola vietnamensis (strain DSM 17526 / LMG 23754 / KMM 6221)</name>
    <dbReference type="NCBI Taxonomy" id="926556"/>
    <lineage>
        <taxon>Bacteria</taxon>
        <taxon>Pseudomonadati</taxon>
        <taxon>Bacteroidota</taxon>
        <taxon>Cytophagia</taxon>
        <taxon>Cytophagales</taxon>
        <taxon>Cyclobacteriaceae</taxon>
        <taxon>Echinicola</taxon>
    </lineage>
</organism>
<keyword evidence="4" id="KW-0804">Transcription</keyword>
<dbReference type="InterPro" id="IPR013325">
    <property type="entry name" value="RNA_pol_sigma_r2"/>
</dbReference>
<accession>L0FWU5</accession>
<dbReference type="CDD" id="cd06171">
    <property type="entry name" value="Sigma70_r4"/>
    <property type="match status" value="1"/>
</dbReference>
<feature type="domain" description="RNA polymerase sigma factor 70 region 4 type 2" evidence="6">
    <location>
        <begin position="149"/>
        <end position="202"/>
    </location>
</feature>
<evidence type="ECO:0000313" key="7">
    <source>
        <dbReference type="EMBL" id="AGA77110.1"/>
    </source>
</evidence>
<gene>
    <name evidence="7" type="ordered locus">Echvi_0837</name>
</gene>
<protein>
    <submittedName>
        <fullName evidence="7">RNA polymerase sigma factor, sigma-70 family</fullName>
    </submittedName>
</protein>
<reference evidence="8" key="1">
    <citation type="submission" date="2012-02" db="EMBL/GenBank/DDBJ databases">
        <title>The complete genome of Echinicola vietnamensis DSM 17526.</title>
        <authorList>
            <person name="Lucas S."/>
            <person name="Copeland A."/>
            <person name="Lapidus A."/>
            <person name="Glavina del Rio T."/>
            <person name="Dalin E."/>
            <person name="Tice H."/>
            <person name="Bruce D."/>
            <person name="Goodwin L."/>
            <person name="Pitluck S."/>
            <person name="Peters L."/>
            <person name="Ovchinnikova G."/>
            <person name="Teshima H."/>
            <person name="Kyrpides N."/>
            <person name="Mavromatis K."/>
            <person name="Ivanova N."/>
            <person name="Brettin T."/>
            <person name="Detter J.C."/>
            <person name="Han C."/>
            <person name="Larimer F."/>
            <person name="Land M."/>
            <person name="Hauser L."/>
            <person name="Markowitz V."/>
            <person name="Cheng J.-F."/>
            <person name="Hugenholtz P."/>
            <person name="Woyke T."/>
            <person name="Wu D."/>
            <person name="Brambilla E."/>
            <person name="Klenk H.-P."/>
            <person name="Eisen J.A."/>
        </authorList>
    </citation>
    <scope>NUCLEOTIDE SEQUENCE [LARGE SCALE GENOMIC DNA]</scope>
    <source>
        <strain evidence="8">DSM 17526 / LMG 23754 / KMM 6221</strain>
    </source>
</reference>
<comment type="similarity">
    <text evidence="1">Belongs to the sigma-70 factor family. ECF subfamily.</text>
</comment>
<dbReference type="Gene3D" id="1.10.1740.10">
    <property type="match status" value="1"/>
</dbReference>
<dbReference type="GO" id="GO:0016987">
    <property type="term" value="F:sigma factor activity"/>
    <property type="evidence" value="ECO:0007669"/>
    <property type="project" value="UniProtKB-KW"/>
</dbReference>
<evidence type="ECO:0000256" key="1">
    <source>
        <dbReference type="ARBA" id="ARBA00010641"/>
    </source>
</evidence>
<keyword evidence="2" id="KW-0805">Transcription regulation</keyword>
<dbReference type="Pfam" id="PF08281">
    <property type="entry name" value="Sigma70_r4_2"/>
    <property type="match status" value="1"/>
</dbReference>
<name>L0FWU5_ECHVK</name>
<dbReference type="InterPro" id="IPR036388">
    <property type="entry name" value="WH-like_DNA-bd_sf"/>
</dbReference>
<proteinExistence type="inferred from homology"/>
<dbReference type="Proteomes" id="UP000010796">
    <property type="component" value="Chromosome"/>
</dbReference>
<evidence type="ECO:0000256" key="2">
    <source>
        <dbReference type="ARBA" id="ARBA00023015"/>
    </source>
</evidence>
<keyword evidence="8" id="KW-1185">Reference proteome</keyword>
<dbReference type="EMBL" id="CP003346">
    <property type="protein sequence ID" value="AGA77110.1"/>
    <property type="molecule type" value="Genomic_DNA"/>
</dbReference>
<dbReference type="GO" id="GO:0006352">
    <property type="term" value="P:DNA-templated transcription initiation"/>
    <property type="evidence" value="ECO:0007669"/>
    <property type="project" value="InterPro"/>
</dbReference>
<dbReference type="HOGENOM" id="CLU_047691_4_2_10"/>
<evidence type="ECO:0000256" key="4">
    <source>
        <dbReference type="ARBA" id="ARBA00023163"/>
    </source>
</evidence>
<dbReference type="Gene3D" id="1.10.10.10">
    <property type="entry name" value="Winged helix-like DNA-binding domain superfamily/Winged helix DNA-binding domain"/>
    <property type="match status" value="1"/>
</dbReference>
<dbReference type="NCBIfam" id="TIGR02937">
    <property type="entry name" value="sigma70-ECF"/>
    <property type="match status" value="1"/>
</dbReference>
<dbReference type="AlphaFoldDB" id="L0FWU5"/>
<keyword evidence="3" id="KW-0731">Sigma factor</keyword>
<dbReference type="RefSeq" id="WP_015264675.1">
    <property type="nucleotide sequence ID" value="NC_019904.1"/>
</dbReference>
<dbReference type="PANTHER" id="PTHR43133">
    <property type="entry name" value="RNA POLYMERASE ECF-TYPE SIGMA FACTO"/>
    <property type="match status" value="1"/>
</dbReference>
<evidence type="ECO:0000313" key="8">
    <source>
        <dbReference type="Proteomes" id="UP000010796"/>
    </source>
</evidence>
<dbReference type="OrthoDB" id="9150024at2"/>
<feature type="region of interest" description="Disordered" evidence="5">
    <location>
        <begin position="1"/>
        <end position="21"/>
    </location>
</feature>
<dbReference type="KEGG" id="evi:Echvi_0837"/>
<dbReference type="InterPro" id="IPR039425">
    <property type="entry name" value="RNA_pol_sigma-70-like"/>
</dbReference>
<dbReference type="eggNOG" id="COG1595">
    <property type="taxonomic scope" value="Bacteria"/>
</dbReference>
<evidence type="ECO:0000256" key="3">
    <source>
        <dbReference type="ARBA" id="ARBA00023082"/>
    </source>
</evidence>
<evidence type="ECO:0000259" key="6">
    <source>
        <dbReference type="Pfam" id="PF08281"/>
    </source>
</evidence>
<dbReference type="InterPro" id="IPR013324">
    <property type="entry name" value="RNA_pol_sigma_r3/r4-like"/>
</dbReference>
<dbReference type="STRING" id="926556.Echvi_0837"/>
<sequence>MSLLHERSIKPKTATSSAPAADGFGVGMEESRLWDAFRTGNEEAFITIYKQYANVLFNFGCQLTMDHDLVKDTLQDFFIYLRHKRNGLGKTDAIKPYLFKSFKRRIIDAVKKHHHRFSSHHAFDFKQFPVELSHETVYINRQMEREQLEKLTMALQQLDTREREAIYYFYFEGLSYQEIAQIFEFSHISSARRLVYRGLAHLRKFFVAYLLAAFWELKEW</sequence>
<dbReference type="GO" id="GO:0003677">
    <property type="term" value="F:DNA binding"/>
    <property type="evidence" value="ECO:0007669"/>
    <property type="project" value="InterPro"/>
</dbReference>